<evidence type="ECO:0000313" key="2">
    <source>
        <dbReference type="EMBL" id="SDF33922.1"/>
    </source>
</evidence>
<evidence type="ECO:0000313" key="5">
    <source>
        <dbReference type="Proteomes" id="UP000317951"/>
    </source>
</evidence>
<dbReference type="GeneID" id="78554089"/>
<name>A0A5C5QE18_9PSED</name>
<dbReference type="Pfam" id="PF19975">
    <property type="entry name" value="DO-GTPase1"/>
    <property type="match status" value="1"/>
</dbReference>
<dbReference type="OrthoDB" id="9758793at2"/>
<dbReference type="RefSeq" id="WP_010567518.1">
    <property type="nucleotide sequence ID" value="NZ_LT629689.1"/>
</dbReference>
<reference evidence="3 5" key="2">
    <citation type="submission" date="2019-06" db="EMBL/GenBank/DDBJ databases">
        <title>Pseudomonas bimorpha sp. nov. isolated from bovine raw milk and skim milk concentrate.</title>
        <authorList>
            <person name="Hofmann K."/>
            <person name="Huptas C."/>
            <person name="Doll E."/>
            <person name="Scherer S."/>
            <person name="Wenning M."/>
        </authorList>
    </citation>
    <scope>NUCLEOTIDE SEQUENCE [LARGE SCALE GENOMIC DNA]</scope>
    <source>
        <strain evidence="3 5">DSM 17835</strain>
    </source>
</reference>
<evidence type="ECO:0000259" key="1">
    <source>
        <dbReference type="Pfam" id="PF19975"/>
    </source>
</evidence>
<reference evidence="2 4" key="1">
    <citation type="submission" date="2016-10" db="EMBL/GenBank/DDBJ databases">
        <authorList>
            <person name="Varghese N."/>
            <person name="Submissions S."/>
        </authorList>
    </citation>
    <scope>NUCLEOTIDE SEQUENCE [LARGE SCALE GENOMIC DNA]</scope>
    <source>
        <strain evidence="2 4">DSM 17835</strain>
    </source>
</reference>
<dbReference type="InterPro" id="IPR045530">
    <property type="entry name" value="DO-GTPase1"/>
</dbReference>
<organism evidence="3 5">
    <name type="scientific">Pseudomonas extremaustralis</name>
    <dbReference type="NCBI Taxonomy" id="359110"/>
    <lineage>
        <taxon>Bacteria</taxon>
        <taxon>Pseudomonadati</taxon>
        <taxon>Pseudomonadota</taxon>
        <taxon>Gammaproteobacteria</taxon>
        <taxon>Pseudomonadales</taxon>
        <taxon>Pseudomonadaceae</taxon>
        <taxon>Pseudomonas</taxon>
    </lineage>
</organism>
<dbReference type="Proteomes" id="UP000182858">
    <property type="component" value="Chromosome I"/>
</dbReference>
<dbReference type="EMBL" id="LT629689">
    <property type="protein sequence ID" value="SDF33922.1"/>
    <property type="molecule type" value="Genomic_DNA"/>
</dbReference>
<feature type="domain" description="Double-GTPase 1" evidence="1">
    <location>
        <begin position="7"/>
        <end position="279"/>
    </location>
</feature>
<accession>A0A5C5QE18</accession>
<evidence type="ECO:0000313" key="3">
    <source>
        <dbReference type="EMBL" id="TWS03505.1"/>
    </source>
</evidence>
<evidence type="ECO:0000313" key="4">
    <source>
        <dbReference type="Proteomes" id="UP000182858"/>
    </source>
</evidence>
<sequence>MNRKSIILVGGPDSGKSNYVGRLWAALKAGKGQLQRAGMPQNIEYVESICENLLQGEFAGRTDTNTERQDFCVPLKLEQSNNPTELIVPDFTGELWRDAVKNSDIPREWLDTLESAEGALLFVRVLSPLNVQPLDWVATRSALSFIGEGNEEVELPTQVILCELLRLLQQRLSMRPDGKKPRVAIVVTAWDKLDAASQEAGPQAYLRKQFPLFAGALEDARRVEARVYGVSIVGGDLQYDPDFQEKYQSMIMAESGSVTLERDGAWYQDADVTIPVAWAIGAQ</sequence>
<dbReference type="AlphaFoldDB" id="A0A5C5QE18"/>
<proteinExistence type="predicted"/>
<dbReference type="EMBL" id="VFET01000012">
    <property type="protein sequence ID" value="TWS03505.1"/>
    <property type="molecule type" value="Genomic_DNA"/>
</dbReference>
<keyword evidence="4" id="KW-1185">Reference proteome</keyword>
<protein>
    <recommendedName>
        <fullName evidence="1">Double-GTPase 1 domain-containing protein</fullName>
    </recommendedName>
</protein>
<dbReference type="Proteomes" id="UP000317951">
    <property type="component" value="Unassembled WGS sequence"/>
</dbReference>
<gene>
    <name evidence="3" type="ORF">FIV36_15315</name>
    <name evidence="2" type="ORF">SAMN05216591_2649</name>
</gene>